<dbReference type="InterPro" id="IPR029787">
    <property type="entry name" value="Nucleotide_cyclase"/>
</dbReference>
<dbReference type="CDD" id="cd00077">
    <property type="entry name" value="HDc"/>
    <property type="match status" value="1"/>
</dbReference>
<dbReference type="Proteomes" id="UP000635726">
    <property type="component" value="Unassembled WGS sequence"/>
</dbReference>
<dbReference type="InterPro" id="IPR029016">
    <property type="entry name" value="GAF-like_dom_sf"/>
</dbReference>
<protein>
    <recommendedName>
        <fullName evidence="6">Diguanylate cyclase</fullName>
    </recommendedName>
</protein>
<evidence type="ECO:0000313" key="4">
    <source>
        <dbReference type="EMBL" id="GGJ84978.1"/>
    </source>
</evidence>
<dbReference type="SUPFAM" id="SSF55073">
    <property type="entry name" value="Nucleotide cyclase"/>
    <property type="match status" value="1"/>
</dbReference>
<dbReference type="NCBIfam" id="TIGR00277">
    <property type="entry name" value="HDIG"/>
    <property type="match status" value="1"/>
</dbReference>
<dbReference type="InterPro" id="IPR003018">
    <property type="entry name" value="GAF"/>
</dbReference>
<dbReference type="InterPro" id="IPR000160">
    <property type="entry name" value="GGDEF_dom"/>
</dbReference>
<evidence type="ECO:0000259" key="3">
    <source>
        <dbReference type="PROSITE" id="PS51832"/>
    </source>
</evidence>
<dbReference type="EMBL" id="BMOE01000013">
    <property type="protein sequence ID" value="GGJ84978.1"/>
    <property type="molecule type" value="Genomic_DNA"/>
</dbReference>
<dbReference type="SMART" id="SM00267">
    <property type="entry name" value="GGDEF"/>
    <property type="match status" value="1"/>
</dbReference>
<name>A0A917PMY5_9DEIO</name>
<dbReference type="SMART" id="SM00065">
    <property type="entry name" value="GAF"/>
    <property type="match status" value="1"/>
</dbReference>
<dbReference type="InterPro" id="IPR037522">
    <property type="entry name" value="HD_GYP_dom"/>
</dbReference>
<organism evidence="4 5">
    <name type="scientific">Deinococcus aquiradiocola</name>
    <dbReference type="NCBI Taxonomy" id="393059"/>
    <lineage>
        <taxon>Bacteria</taxon>
        <taxon>Thermotogati</taxon>
        <taxon>Deinococcota</taxon>
        <taxon>Deinococci</taxon>
        <taxon>Deinococcales</taxon>
        <taxon>Deinococcaceae</taxon>
        <taxon>Deinococcus</taxon>
    </lineage>
</organism>
<dbReference type="Pfam" id="PF13185">
    <property type="entry name" value="GAF_2"/>
    <property type="match status" value="1"/>
</dbReference>
<feature type="domain" description="HD-GYP" evidence="3">
    <location>
        <begin position="612"/>
        <end position="797"/>
    </location>
</feature>
<comment type="caution">
    <text evidence="4">The sequence shown here is derived from an EMBL/GenBank/DDBJ whole genome shotgun (WGS) entry which is preliminary data.</text>
</comment>
<dbReference type="Pfam" id="PF00990">
    <property type="entry name" value="GGDEF"/>
    <property type="match status" value="1"/>
</dbReference>
<dbReference type="Pfam" id="PF13487">
    <property type="entry name" value="HD_5"/>
    <property type="match status" value="1"/>
</dbReference>
<dbReference type="InterPro" id="IPR052020">
    <property type="entry name" value="Cyclic_di-GMP/3'3'-cGAMP_PDE"/>
</dbReference>
<dbReference type="NCBIfam" id="TIGR00254">
    <property type="entry name" value="GGDEF"/>
    <property type="match status" value="1"/>
</dbReference>
<dbReference type="InterPro" id="IPR003607">
    <property type="entry name" value="HD/PDEase_dom"/>
</dbReference>
<reference evidence="4" key="2">
    <citation type="submission" date="2020-09" db="EMBL/GenBank/DDBJ databases">
        <authorList>
            <person name="Sun Q."/>
            <person name="Ohkuma M."/>
        </authorList>
    </citation>
    <scope>NUCLEOTIDE SEQUENCE</scope>
    <source>
        <strain evidence="4">JCM 14371</strain>
    </source>
</reference>
<proteinExistence type="predicted"/>
<reference evidence="4" key="1">
    <citation type="journal article" date="2014" name="Int. J. Syst. Evol. Microbiol.">
        <title>Complete genome sequence of Corynebacterium casei LMG S-19264T (=DSM 44701T), isolated from a smear-ripened cheese.</title>
        <authorList>
            <consortium name="US DOE Joint Genome Institute (JGI-PGF)"/>
            <person name="Walter F."/>
            <person name="Albersmeier A."/>
            <person name="Kalinowski J."/>
            <person name="Ruckert C."/>
        </authorList>
    </citation>
    <scope>NUCLEOTIDE SEQUENCE</scope>
    <source>
        <strain evidence="4">JCM 14371</strain>
    </source>
</reference>
<dbReference type="SUPFAM" id="SSF109604">
    <property type="entry name" value="HD-domain/PDEase-like"/>
    <property type="match status" value="1"/>
</dbReference>
<dbReference type="SMART" id="SM00471">
    <property type="entry name" value="HDc"/>
    <property type="match status" value="1"/>
</dbReference>
<dbReference type="InterPro" id="IPR006675">
    <property type="entry name" value="HDIG_dom"/>
</dbReference>
<evidence type="ECO:0008006" key="6">
    <source>
        <dbReference type="Google" id="ProtNLM"/>
    </source>
</evidence>
<dbReference type="Gene3D" id="3.30.450.40">
    <property type="match status" value="1"/>
</dbReference>
<dbReference type="PROSITE" id="PS51832">
    <property type="entry name" value="HD_GYP"/>
    <property type="match status" value="1"/>
</dbReference>
<dbReference type="PANTHER" id="PTHR45228">
    <property type="entry name" value="CYCLIC DI-GMP PHOSPHODIESTERASE TM_0186-RELATED"/>
    <property type="match status" value="1"/>
</dbReference>
<dbReference type="CDD" id="cd01949">
    <property type="entry name" value="GGDEF"/>
    <property type="match status" value="1"/>
</dbReference>
<dbReference type="SUPFAM" id="SSF55781">
    <property type="entry name" value="GAF domain-like"/>
    <property type="match status" value="2"/>
</dbReference>
<keyword evidence="5" id="KW-1185">Reference proteome</keyword>
<feature type="domain" description="GGDEF" evidence="2">
    <location>
        <begin position="143"/>
        <end position="280"/>
    </location>
</feature>
<dbReference type="PROSITE" id="PS50887">
    <property type="entry name" value="GGDEF"/>
    <property type="match status" value="1"/>
</dbReference>
<evidence type="ECO:0000256" key="1">
    <source>
        <dbReference type="SAM" id="MobiDB-lite"/>
    </source>
</evidence>
<dbReference type="InterPro" id="IPR043128">
    <property type="entry name" value="Rev_trsase/Diguanyl_cyclase"/>
</dbReference>
<dbReference type="PANTHER" id="PTHR45228:SF8">
    <property type="entry name" value="TWO-COMPONENT RESPONSE REGULATOR-RELATED"/>
    <property type="match status" value="1"/>
</dbReference>
<accession>A0A917PMY5</accession>
<dbReference type="AlphaFoldDB" id="A0A917PMY5"/>
<evidence type="ECO:0000259" key="2">
    <source>
        <dbReference type="PROSITE" id="PS50887"/>
    </source>
</evidence>
<dbReference type="Gene3D" id="1.10.3210.10">
    <property type="entry name" value="Hypothetical protein af1432"/>
    <property type="match status" value="1"/>
</dbReference>
<sequence length="797" mass="85001">MTVMTYQPPELLHPQPAAGPSPLEGTALLDGPGPDAVLVSCTDGYAHLHGRTPQQLTGQTMPGVPDGPTVTRTLPDGRTVTLDVTRSALTLGGRVLTLENVRAVSLRPGRPAPDRDAPTGLGDRRAFEQDLEEELARAARHRYPVTVLTADLDGLKRVNDEHGHARGDDLLGTFARELRGQFRASDRLYRLGGDEFAAILAHADTTNVAQILMRVTAAMTHTRHATGLPGADVSAGYATFPGDSGSPGDLIRLANERMYGQKRAHRGVRPGQDCVTGQLDHTVQTVAQRTVRMTFALLAQATDPSAQDWAALLEAAVLTVPDAAAGQFWVRGPAGPGLDAFQLRAVTGLPDTDLGLTRTPDDTLALYGASAHDWQHGRPNIHARTDTDGAASPSTMDVPVVAEREVLAHLHLQGTPGRTFGPAATHAALEFAQQLAALLAGCARTQRETRRRQELETLAALNVALGRARTPAAVETVLTEQAASLLAAQTATYLKYDPVTDSLVPTVTVGRARTGQSALPRGVGVPWDAAERACILRSDDTHRDHPAPQHGRPGAALATLHAPLVSSSGQLLGVLAVGREASPFSDLDVTLAQAMTGAAATSLERSVEAVAVHQARTGALHAVGLALEARDFESPGHTARVVALAERFAESLALDADQKEALREGAYLHDIGKLSLPDEVLLKPGALTPQERVIMQTHARIGYDLSRSLPTLPEASLLIRHHHEWWNGSGYPDGLAGQHIPYLARVFTLVDVYDALTSDLPYKRAWTPREAAHGLRSLSGTQFDPTLLKAFLSLLKL</sequence>
<gene>
    <name evidence="4" type="ORF">GCM10008939_31110</name>
</gene>
<evidence type="ECO:0000313" key="5">
    <source>
        <dbReference type="Proteomes" id="UP000635726"/>
    </source>
</evidence>
<feature type="region of interest" description="Disordered" evidence="1">
    <location>
        <begin position="1"/>
        <end position="20"/>
    </location>
</feature>
<dbReference type="Gene3D" id="3.30.70.270">
    <property type="match status" value="1"/>
</dbReference>